<accession>A0A5K1GEJ7</accession>
<name>A0A5K1GEJ7_9MAGN</name>
<dbReference type="EMBL" id="LR721787">
    <property type="protein sequence ID" value="VVW74024.1"/>
    <property type="molecule type" value="Genomic_DNA"/>
</dbReference>
<organism evidence="1">
    <name type="scientific">Nymphaea colorata</name>
    <name type="common">pocket water lily</name>
    <dbReference type="NCBI Taxonomy" id="210225"/>
    <lineage>
        <taxon>Eukaryota</taxon>
        <taxon>Viridiplantae</taxon>
        <taxon>Streptophyta</taxon>
        <taxon>Embryophyta</taxon>
        <taxon>Tracheophyta</taxon>
        <taxon>Spermatophyta</taxon>
        <taxon>Magnoliopsida</taxon>
        <taxon>Nymphaeales</taxon>
        <taxon>Nymphaeaceae</taxon>
        <taxon>Nymphaea</taxon>
    </lineage>
</organism>
<gene>
    <name evidence="1" type="ORF">NYM_LOCUS28351</name>
</gene>
<proteinExistence type="predicted"/>
<reference evidence="1" key="1">
    <citation type="submission" date="2019-09" db="EMBL/GenBank/DDBJ databases">
        <authorList>
            <person name="Zhang L."/>
        </authorList>
    </citation>
    <scope>NUCLEOTIDE SEQUENCE</scope>
</reference>
<protein>
    <submittedName>
        <fullName evidence="1">Uncharacterized protein</fullName>
    </submittedName>
</protein>
<sequence>MWDAMIEKTQEVIFKHEKTNIALEDSTFFYHVHKILIAR</sequence>
<evidence type="ECO:0000313" key="1">
    <source>
        <dbReference type="EMBL" id="VVW74024.1"/>
    </source>
</evidence>
<dbReference type="AlphaFoldDB" id="A0A5K1GEJ7"/>